<dbReference type="InterPro" id="IPR011992">
    <property type="entry name" value="EF-hand-dom_pair"/>
</dbReference>
<evidence type="ECO:0000313" key="5">
    <source>
        <dbReference type="Proteomes" id="UP000236319"/>
    </source>
</evidence>
<comment type="similarity">
    <text evidence="1">Belongs to the PPP phosphatase family.</text>
</comment>
<dbReference type="GO" id="GO:0005634">
    <property type="term" value="C:nucleus"/>
    <property type="evidence" value="ECO:0007669"/>
    <property type="project" value="TreeGrafter"/>
</dbReference>
<dbReference type="GO" id="GO:0005509">
    <property type="term" value="F:calcium ion binding"/>
    <property type="evidence" value="ECO:0007669"/>
    <property type="project" value="InterPro"/>
</dbReference>
<feature type="region of interest" description="Disordered" evidence="2">
    <location>
        <begin position="424"/>
        <end position="481"/>
    </location>
</feature>
<feature type="region of interest" description="Disordered" evidence="2">
    <location>
        <begin position="735"/>
        <end position="773"/>
    </location>
</feature>
<organism evidence="4 5">
    <name type="scientific">Babesia ovata</name>
    <dbReference type="NCBI Taxonomy" id="189622"/>
    <lineage>
        <taxon>Eukaryota</taxon>
        <taxon>Sar</taxon>
        <taxon>Alveolata</taxon>
        <taxon>Apicomplexa</taxon>
        <taxon>Aconoidasida</taxon>
        <taxon>Piroplasmida</taxon>
        <taxon>Babesiidae</taxon>
        <taxon>Babesia</taxon>
    </lineage>
</organism>
<dbReference type="InterPro" id="IPR050341">
    <property type="entry name" value="PP1_catalytic_subunit"/>
</dbReference>
<dbReference type="PANTHER" id="PTHR11668">
    <property type="entry name" value="SERINE/THREONINE PROTEIN PHOSPHATASE"/>
    <property type="match status" value="1"/>
</dbReference>
<feature type="region of interest" description="Disordered" evidence="2">
    <location>
        <begin position="499"/>
        <end position="529"/>
    </location>
</feature>
<dbReference type="PRINTS" id="PR00114">
    <property type="entry name" value="STPHPHTASE"/>
</dbReference>
<dbReference type="Pfam" id="PF00149">
    <property type="entry name" value="Metallophos"/>
    <property type="match status" value="1"/>
</dbReference>
<dbReference type="Gene3D" id="3.60.21.10">
    <property type="match status" value="1"/>
</dbReference>
<reference evidence="4 5" key="1">
    <citation type="journal article" date="2017" name="BMC Genomics">
        <title>Whole-genome assembly of Babesia ovata and comparative genomics between closely related pathogens.</title>
        <authorList>
            <person name="Yamagishi J."/>
            <person name="Asada M."/>
            <person name="Hakimi H."/>
            <person name="Tanaka T.Q."/>
            <person name="Sugimoto C."/>
            <person name="Kawazu S."/>
        </authorList>
    </citation>
    <scope>NUCLEOTIDE SEQUENCE [LARGE SCALE GENOMIC DNA]</scope>
    <source>
        <strain evidence="4 5">Miyake</strain>
    </source>
</reference>
<feature type="compositionally biased region" description="Basic and acidic residues" evidence="2">
    <location>
        <begin position="444"/>
        <end position="453"/>
    </location>
</feature>
<proteinExistence type="inferred from homology"/>
<dbReference type="PANTHER" id="PTHR11668:SF509">
    <property type="entry name" value="SERINE_THREONINE-PROTEIN PHOSPHATASE"/>
    <property type="match status" value="1"/>
</dbReference>
<evidence type="ECO:0000259" key="3">
    <source>
        <dbReference type="PROSITE" id="PS50222"/>
    </source>
</evidence>
<dbReference type="InterPro" id="IPR004843">
    <property type="entry name" value="Calcineurin-like_PHP"/>
</dbReference>
<dbReference type="InterPro" id="IPR029052">
    <property type="entry name" value="Metallo-depent_PP-like"/>
</dbReference>
<dbReference type="GO" id="GO:0005737">
    <property type="term" value="C:cytoplasm"/>
    <property type="evidence" value="ECO:0007669"/>
    <property type="project" value="TreeGrafter"/>
</dbReference>
<feature type="compositionally biased region" description="Polar residues" evidence="2">
    <location>
        <begin position="472"/>
        <end position="481"/>
    </location>
</feature>
<dbReference type="VEuPathDB" id="PiroplasmaDB:BOVATA_005300"/>
<gene>
    <name evidence="4" type="ORF">BOVATA_005300</name>
</gene>
<dbReference type="InterPro" id="IPR002048">
    <property type="entry name" value="EF_hand_dom"/>
</dbReference>
<dbReference type="GeneID" id="39872807"/>
<dbReference type="SUPFAM" id="SSF47473">
    <property type="entry name" value="EF-hand"/>
    <property type="match status" value="1"/>
</dbReference>
<dbReference type="Gene3D" id="1.10.238.10">
    <property type="entry name" value="EF-hand"/>
    <property type="match status" value="1"/>
</dbReference>
<dbReference type="Proteomes" id="UP000236319">
    <property type="component" value="Unassembled WGS sequence"/>
</dbReference>
<name>A0A2H6K7R6_9APIC</name>
<dbReference type="InterPro" id="IPR006186">
    <property type="entry name" value="Ser/Thr-sp_prot-phosphatase"/>
</dbReference>
<evidence type="ECO:0000256" key="2">
    <source>
        <dbReference type="SAM" id="MobiDB-lite"/>
    </source>
</evidence>
<sequence length="1165" mass="128835">MKPVGRADSDEFSGELVFSNQPVSSATENVSVPAEEDIMRLPSLGEGYKSSLLQPSTAASGSSKASFMRWHSQGHLLMELKREDERLRREAKAQLESSSCGDSMYEGDFGSMKAPESADRDQKDSMARLHSLFFTSESKLQPVNNAVVSFLLKTFRQLDESKLISAPFELTSEVESFRVRIFEVMNKDFNSVSLSEALLTVAFNHYAGVSHPGYMTLDEYMSMMSLYKGVFANETMTRFVFDSMDRRRKLMITLNDFIAGMMACSPQATHKVTSAAGRLRLQHIFRAYDVKRKGHLNQDALRVLLTHIQQLVRIANSSKVERMPGMNGSFIDIHRSDSLVESDPQSASSNLDEMLELIMSTYETGFGYDAFYSSVESGLIKDSHLLLRSDKDFSELIGQHLIHALGRVVIPSEVAVKAEVPPLPVTETPLPEEEQKPAPVNEDMSSRSVDRTRKPSIWTSSNSPRSAEAGSQIASPYSSTYARDGRGYSAEPFYGISGMRDSPRSLSSRSHYGLSGPGTDRKPLFQSGPLKGGSLDAAMRPFNEDAFFRKLAPYTKAGNFRSYDSDYELRQTGAKSSPLGLGMGISQGSSAFQGTAAISEPELSAGNLLSTKALDSALSVTREPGAARDITPFLQKSDVWNRAKSVECHTEWMSFRKRADTDGMLGTSRSAGYARTSGPSTTGFGFSELRNLMEDKLDITKSMLVSGLNASTTSPPENTAAETLALTNASPSMIVVSPRRPGSQSQETAEYDVDAPAPGRHNSVRFEDSVPASSATAASESDLEGILSRRLSDLCRRYRARFIGFNSSVLADSTVALKVYSEIYTRTFKCQDYWGIFERFHWCSYNELLELCDVVCGVVRQESSVLYLQGTVQVHGPLNGSVLTLLESFNCLGWPLHGNTTERKGARLVDAGQYAKGETTKLVFLGDLIGEAEGFSLETLLVLFSLKVLFPYHVILLRGRREARRRDYKSALFREIYTKLSDNARQLKLAEDEALLLQSAQELYHRIYDVFEHMSLAALLDERVLCVHGALSKAFRSVEQLSQLRKPIIVERTSVKGDNRSLGAYSNVHVRNAFFGTLSDAVPNGSDEQFHVDFTEKELAYCMKRGGIEMLITAGPTTESGYSYAFGDRVLQLGGYTPGGIYTAALLKEQRSTQYVITHRSIKLP</sequence>
<dbReference type="SUPFAM" id="SSF56300">
    <property type="entry name" value="Metallo-dependent phosphatases"/>
    <property type="match status" value="1"/>
</dbReference>
<feature type="domain" description="EF-hand" evidence="3">
    <location>
        <begin position="276"/>
        <end position="311"/>
    </location>
</feature>
<accession>A0A2H6K7R6</accession>
<dbReference type="RefSeq" id="XP_028865280.1">
    <property type="nucleotide sequence ID" value="XM_029009447.1"/>
</dbReference>
<dbReference type="AlphaFoldDB" id="A0A2H6K7R6"/>
<dbReference type="EMBL" id="BDSA01000001">
    <property type="protein sequence ID" value="GBE59037.1"/>
    <property type="molecule type" value="Genomic_DNA"/>
</dbReference>
<dbReference type="OrthoDB" id="442428at2759"/>
<dbReference type="PROSITE" id="PS50222">
    <property type="entry name" value="EF_HAND_2"/>
    <property type="match status" value="1"/>
</dbReference>
<keyword evidence="5" id="KW-1185">Reference proteome</keyword>
<dbReference type="GO" id="GO:0004722">
    <property type="term" value="F:protein serine/threonine phosphatase activity"/>
    <property type="evidence" value="ECO:0007669"/>
    <property type="project" value="TreeGrafter"/>
</dbReference>
<comment type="caution">
    <text evidence="4">The sequence shown here is derived from an EMBL/GenBank/DDBJ whole genome shotgun (WGS) entry which is preliminary data.</text>
</comment>
<dbReference type="SMART" id="SM00156">
    <property type="entry name" value="PP2Ac"/>
    <property type="match status" value="1"/>
</dbReference>
<protein>
    <recommendedName>
        <fullName evidence="3">EF-hand domain-containing protein</fullName>
    </recommendedName>
</protein>
<evidence type="ECO:0000256" key="1">
    <source>
        <dbReference type="ARBA" id="ARBA00008294"/>
    </source>
</evidence>
<evidence type="ECO:0000313" key="4">
    <source>
        <dbReference type="EMBL" id="GBE59037.1"/>
    </source>
</evidence>